<evidence type="ECO:0000256" key="10">
    <source>
        <dbReference type="ARBA" id="ARBA00049176"/>
    </source>
</evidence>
<keyword evidence="6 16" id="KW-0808">Transferase</keyword>
<evidence type="ECO:0000256" key="2">
    <source>
        <dbReference type="ARBA" id="ARBA00004993"/>
    </source>
</evidence>
<dbReference type="PANTHER" id="PTHR38096">
    <property type="entry name" value="ENTEROBACTIN SYNTHASE COMPONENT D"/>
    <property type="match status" value="1"/>
</dbReference>
<evidence type="ECO:0000256" key="7">
    <source>
        <dbReference type="ARBA" id="ARBA00023191"/>
    </source>
</evidence>
<proteinExistence type="inferred from homology"/>
<dbReference type="GO" id="GO:0005886">
    <property type="term" value="C:plasma membrane"/>
    <property type="evidence" value="ECO:0007669"/>
    <property type="project" value="TreeGrafter"/>
</dbReference>
<evidence type="ECO:0000256" key="6">
    <source>
        <dbReference type="ARBA" id="ARBA00022679"/>
    </source>
</evidence>
<name>A0A1H8JVF3_9RHOB</name>
<dbReference type="Pfam" id="PF01648">
    <property type="entry name" value="ACPS"/>
    <property type="match status" value="1"/>
</dbReference>
<dbReference type="PANTHER" id="PTHR38096:SF1">
    <property type="entry name" value="ENTEROBACTIN SYNTHASE COMPONENT D"/>
    <property type="match status" value="1"/>
</dbReference>
<evidence type="ECO:0000259" key="15">
    <source>
        <dbReference type="Pfam" id="PF17837"/>
    </source>
</evidence>
<dbReference type="EMBL" id="FOCE01000008">
    <property type="protein sequence ID" value="SEN84357.1"/>
    <property type="molecule type" value="Genomic_DNA"/>
</dbReference>
<keyword evidence="13" id="KW-0460">Magnesium</keyword>
<evidence type="ECO:0000313" key="16">
    <source>
        <dbReference type="EMBL" id="SEN84357.1"/>
    </source>
</evidence>
<feature type="binding site" evidence="12">
    <location>
        <position position="123"/>
    </location>
    <ligand>
        <name>CoA</name>
        <dbReference type="ChEBI" id="CHEBI:57287"/>
    </ligand>
</feature>
<evidence type="ECO:0000256" key="8">
    <source>
        <dbReference type="ARBA" id="ARBA00029894"/>
    </source>
</evidence>
<dbReference type="InterPro" id="IPR041354">
    <property type="entry name" value="4PPT_N"/>
</dbReference>
<evidence type="ECO:0000256" key="13">
    <source>
        <dbReference type="PIRSR" id="PIRSR603542-2"/>
    </source>
</evidence>
<dbReference type="InterPro" id="IPR003542">
    <property type="entry name" value="Enbac_synth_compD-like"/>
</dbReference>
<dbReference type="Pfam" id="PF17837">
    <property type="entry name" value="4PPT_N"/>
    <property type="match status" value="1"/>
</dbReference>
<comment type="catalytic activity">
    <reaction evidence="11">
        <text>apo-[peptidyl-carrier protein] + CoA = holo-[peptidyl-carrier protein] + adenosine 3',5'-bisphosphate + H(+)</text>
        <dbReference type="Rhea" id="RHEA:46228"/>
        <dbReference type="Rhea" id="RHEA-COMP:11479"/>
        <dbReference type="Rhea" id="RHEA-COMP:11480"/>
        <dbReference type="ChEBI" id="CHEBI:15378"/>
        <dbReference type="ChEBI" id="CHEBI:29999"/>
        <dbReference type="ChEBI" id="CHEBI:57287"/>
        <dbReference type="ChEBI" id="CHEBI:58343"/>
        <dbReference type="ChEBI" id="CHEBI:64479"/>
    </reaction>
</comment>
<comment type="similarity">
    <text evidence="3">Belongs to the P-Pant transferase superfamily. EntD family.</text>
</comment>
<dbReference type="SUPFAM" id="SSF56214">
    <property type="entry name" value="4'-phosphopantetheinyl transferase"/>
    <property type="match status" value="1"/>
</dbReference>
<comment type="subunit">
    <text evidence="4">EntB, EntD, EntE, and EntF form a multienzyme complex called enterobactin synthase.</text>
</comment>
<dbReference type="InterPro" id="IPR008278">
    <property type="entry name" value="4-PPantetheinyl_Trfase_dom"/>
</dbReference>
<evidence type="ECO:0000256" key="9">
    <source>
        <dbReference type="ARBA" id="ARBA00031996"/>
    </source>
</evidence>
<feature type="domain" description="4'-phosphopantetheinyl transferase" evidence="14">
    <location>
        <begin position="119"/>
        <end position="195"/>
    </location>
</feature>
<organism evidence="16 17">
    <name type="scientific">Gemmobacter aquatilis</name>
    <dbReference type="NCBI Taxonomy" id="933059"/>
    <lineage>
        <taxon>Bacteria</taxon>
        <taxon>Pseudomonadati</taxon>
        <taxon>Pseudomonadota</taxon>
        <taxon>Alphaproteobacteria</taxon>
        <taxon>Rhodobacterales</taxon>
        <taxon>Paracoccaceae</taxon>
        <taxon>Gemmobacter</taxon>
    </lineage>
</organism>
<protein>
    <recommendedName>
        <fullName evidence="5">Enterobactin synthase component D</fullName>
    </recommendedName>
    <alternativeName>
        <fullName evidence="8">4'-phosphopantetheinyl transferase EntD</fullName>
    </alternativeName>
    <alternativeName>
        <fullName evidence="9">Enterochelin synthase D</fullName>
    </alternativeName>
</protein>
<dbReference type="Proteomes" id="UP000198761">
    <property type="component" value="Unassembled WGS sequence"/>
</dbReference>
<dbReference type="UniPathway" id="UPA00017"/>
<dbReference type="OrthoDB" id="8210607at2"/>
<dbReference type="PRINTS" id="PR01399">
    <property type="entry name" value="ENTSNTHTASED"/>
</dbReference>
<evidence type="ECO:0000256" key="12">
    <source>
        <dbReference type="PIRSR" id="PIRSR603542-1"/>
    </source>
</evidence>
<comment type="function">
    <text evidence="1">Involved in the biosynthesis of the siderophore enterobactin (enterochelin), which is a macrocyclic trimeric lactone of N-(2,3-dihydroxybenzoyl)-serine. The serine trilactone serves as a scaffolding for the three catechol functionalities that provide hexadentate coordination for the tightly ligated iron(2+) atoms. Plays an essential role in the assembly of the enterobactin by catalyzing the transfer of the 4'-phosphopantetheine (Ppant) moiety from coenzyme A to the apo-domains of both EntB (ArCP domain) and EntF (PCP domain) to yield their holo-forms which make them competent for the activation of 2,3-dihydroxybenzoate (DHB) and L-serine, respectively.</text>
</comment>
<keyword evidence="7" id="KW-0259">Enterobactin biosynthesis</keyword>
<keyword evidence="17" id="KW-1185">Reference proteome</keyword>
<dbReference type="GO" id="GO:0009239">
    <property type="term" value="P:enterobactin biosynthetic process"/>
    <property type="evidence" value="ECO:0007669"/>
    <property type="project" value="UniProtKB-UniPathway"/>
</dbReference>
<dbReference type="AlphaFoldDB" id="A0A1H8JVF3"/>
<dbReference type="GO" id="GO:0008897">
    <property type="term" value="F:holo-[acyl-carrier-protein] synthase activity"/>
    <property type="evidence" value="ECO:0007669"/>
    <property type="project" value="InterPro"/>
</dbReference>
<dbReference type="STRING" id="933059.SAMN04488103_108108"/>
<feature type="domain" description="4'-phosphopantetheinyl transferase N-terminal" evidence="15">
    <location>
        <begin position="53"/>
        <end position="113"/>
    </location>
</feature>
<keyword evidence="13" id="KW-0479">Metal-binding</keyword>
<evidence type="ECO:0000256" key="5">
    <source>
        <dbReference type="ARBA" id="ARBA00019087"/>
    </source>
</evidence>
<feature type="binding site" evidence="12">
    <location>
        <position position="66"/>
    </location>
    <ligand>
        <name>CoA</name>
        <dbReference type="ChEBI" id="CHEBI:57287"/>
    </ligand>
</feature>
<comment type="pathway">
    <text evidence="2">Siderophore biosynthesis; enterobactin biosynthesis.</text>
</comment>
<dbReference type="InterPro" id="IPR037143">
    <property type="entry name" value="4-PPantetheinyl_Trfase_dom_sf"/>
</dbReference>
<feature type="binding site" evidence="12">
    <location>
        <position position="58"/>
    </location>
    <ligand>
        <name>CoA</name>
        <dbReference type="ChEBI" id="CHEBI:57287"/>
    </ligand>
</feature>
<comment type="catalytic activity">
    <reaction evidence="10">
        <text>apo-[aryl-carrier protein] + CoA = holo-[aryl-carrier protein] + adenosine 3',5'-bisphosphate + H(+)</text>
        <dbReference type="Rhea" id="RHEA:48404"/>
        <dbReference type="Rhea" id="RHEA-COMP:15903"/>
        <dbReference type="Rhea" id="RHEA-COMP:17557"/>
        <dbReference type="ChEBI" id="CHEBI:15378"/>
        <dbReference type="ChEBI" id="CHEBI:29999"/>
        <dbReference type="ChEBI" id="CHEBI:57287"/>
        <dbReference type="ChEBI" id="CHEBI:58343"/>
        <dbReference type="ChEBI" id="CHEBI:64479"/>
    </reaction>
</comment>
<dbReference type="GO" id="GO:0000287">
    <property type="term" value="F:magnesium ion binding"/>
    <property type="evidence" value="ECO:0007669"/>
    <property type="project" value="InterPro"/>
</dbReference>
<feature type="binding site" evidence="12">
    <location>
        <position position="159"/>
    </location>
    <ligand>
        <name>CoA</name>
        <dbReference type="ChEBI" id="CHEBI:57287"/>
    </ligand>
</feature>
<evidence type="ECO:0000256" key="4">
    <source>
        <dbReference type="ARBA" id="ARBA00011503"/>
    </source>
</evidence>
<evidence type="ECO:0000259" key="14">
    <source>
        <dbReference type="Pfam" id="PF01648"/>
    </source>
</evidence>
<feature type="binding site" evidence="12">
    <location>
        <position position="163"/>
    </location>
    <ligand>
        <name>CoA</name>
        <dbReference type="ChEBI" id="CHEBI:57287"/>
    </ligand>
</feature>
<reference evidence="16 17" key="1">
    <citation type="submission" date="2016-10" db="EMBL/GenBank/DDBJ databases">
        <authorList>
            <person name="de Groot N.N."/>
        </authorList>
    </citation>
    <scope>NUCLEOTIDE SEQUENCE [LARGE SCALE GENOMIC DNA]</scope>
    <source>
        <strain evidence="16 17">DSM 3857</strain>
    </source>
</reference>
<dbReference type="GO" id="GO:0009366">
    <property type="term" value="C:enterobactin synthetase complex"/>
    <property type="evidence" value="ECO:0007669"/>
    <property type="project" value="InterPro"/>
</dbReference>
<evidence type="ECO:0000256" key="3">
    <source>
        <dbReference type="ARBA" id="ARBA00008342"/>
    </source>
</evidence>
<evidence type="ECO:0000256" key="11">
    <source>
        <dbReference type="ARBA" id="ARBA00049191"/>
    </source>
</evidence>
<feature type="binding site" evidence="13">
    <location>
        <position position="123"/>
    </location>
    <ligand>
        <name>Mg(2+)</name>
        <dbReference type="ChEBI" id="CHEBI:18420"/>
    </ligand>
</feature>
<evidence type="ECO:0000256" key="1">
    <source>
        <dbReference type="ARBA" id="ARBA00003937"/>
    </source>
</evidence>
<gene>
    <name evidence="16" type="ORF">SAMN04488103_108108</name>
</gene>
<evidence type="ECO:0000313" key="17">
    <source>
        <dbReference type="Proteomes" id="UP000198761"/>
    </source>
</evidence>
<feature type="binding site" evidence="12">
    <location>
        <begin position="102"/>
        <end position="103"/>
    </location>
    <ligand>
        <name>CoA</name>
        <dbReference type="ChEBI" id="CHEBI:57287"/>
    </ligand>
</feature>
<comment type="cofactor">
    <cofactor evidence="13">
        <name>Mg(2+)</name>
        <dbReference type="ChEBI" id="CHEBI:18420"/>
    </cofactor>
</comment>
<sequence>MPWRGGVPCAVAGWMADLTALQAAARGLLPPGCGVGVADPGMPRPGFPGEEIAAVATRLAEFRAGRVAARLAMAELGLPPVPVPMQRDRAPLWPMGLCGSISHSGTLCLAAVARHPLRGLGLDLEPATPLDDDLRDIVLRPEERSVAPDLAKLIFCAKEAAYKAQYPISRRLFDFQALAVQIEGGQFTATFAEDIPPFPRGTQLQGRHAQVDGHFLCTVTL</sequence>
<accession>A0A1H8JVF3</accession>
<feature type="binding site" evidence="13">
    <location>
        <position position="125"/>
    </location>
    <ligand>
        <name>Mg(2+)</name>
        <dbReference type="ChEBI" id="CHEBI:18420"/>
    </ligand>
</feature>